<keyword evidence="6 10" id="KW-0547">Nucleotide-binding</keyword>
<sequence>MKDKIIVIVGPTAVGKTAYSIELAKQFNGEVISGDSMQIYKTLDVGTAKVTPEEMDGIPHHLIDIKETDESYSVSDFQKDASEEIEKMIEKGKVPIVVGGTGLYIESLLYSVSHSGEAEPNFELRDELEEYAKKNSNQELWKKLDKIDPEAAEKIHPNNVRRVIRALEVYYETGQLFSSFQNERKKKEARYEAYIICLNTDRSLLYERINKRVDIMIEEGLVEEAQSLWKKLGPQANAQSTKGIGYQELFLYFNHQITLDEAVEKIKQNSRRYAKRQLTWFRNRLEKVHWYDFILEPEGKEKSFIEIKEFLKDE</sequence>
<keyword evidence="8 10" id="KW-0460">Magnesium</keyword>
<comment type="subunit">
    <text evidence="10">Monomer.</text>
</comment>
<evidence type="ECO:0000256" key="11">
    <source>
        <dbReference type="RuleBase" id="RU003783"/>
    </source>
</evidence>
<dbReference type="PANTHER" id="PTHR11088:SF60">
    <property type="entry name" value="TRNA DIMETHYLALLYLTRANSFERASE"/>
    <property type="match status" value="1"/>
</dbReference>
<dbReference type="InterPro" id="IPR039657">
    <property type="entry name" value="Dimethylallyltransferase"/>
</dbReference>
<comment type="caution">
    <text evidence="14">The sequence shown here is derived from an EMBL/GenBank/DDBJ whole genome shotgun (WGS) entry which is preliminary data.</text>
</comment>
<keyword evidence="4 10" id="KW-0808">Transferase</keyword>
<dbReference type="InterPro" id="IPR018022">
    <property type="entry name" value="IPT"/>
</dbReference>
<evidence type="ECO:0000256" key="10">
    <source>
        <dbReference type="HAMAP-Rule" id="MF_00185"/>
    </source>
</evidence>
<reference evidence="14" key="2">
    <citation type="submission" date="2021-04" db="EMBL/GenBank/DDBJ databases">
        <authorList>
            <person name="Gilroy R."/>
        </authorList>
    </citation>
    <scope>NUCLEOTIDE SEQUENCE</scope>
    <source>
        <strain evidence="14">CHK169-4300</strain>
    </source>
</reference>
<keyword evidence="5 10" id="KW-0819">tRNA processing</keyword>
<evidence type="ECO:0000256" key="6">
    <source>
        <dbReference type="ARBA" id="ARBA00022741"/>
    </source>
</evidence>
<gene>
    <name evidence="10 14" type="primary">miaA</name>
    <name evidence="14" type="ORF">H9808_02635</name>
</gene>
<dbReference type="SUPFAM" id="SSF52540">
    <property type="entry name" value="P-loop containing nucleoside triphosphate hydrolases"/>
    <property type="match status" value="2"/>
</dbReference>
<proteinExistence type="inferred from homology"/>
<name>A0A9D2G1T6_9LACT</name>
<dbReference type="NCBIfam" id="TIGR00174">
    <property type="entry name" value="miaA"/>
    <property type="match status" value="1"/>
</dbReference>
<feature type="binding site" evidence="10">
    <location>
        <begin position="10"/>
        <end position="17"/>
    </location>
    <ligand>
        <name>ATP</name>
        <dbReference type="ChEBI" id="CHEBI:30616"/>
    </ligand>
</feature>
<evidence type="ECO:0000313" key="14">
    <source>
        <dbReference type="EMBL" id="HIZ70647.1"/>
    </source>
</evidence>
<dbReference type="Gene3D" id="3.40.50.300">
    <property type="entry name" value="P-loop containing nucleotide triphosphate hydrolases"/>
    <property type="match status" value="1"/>
</dbReference>
<keyword evidence="7 10" id="KW-0067">ATP-binding</keyword>
<dbReference type="FunFam" id="1.10.20.140:FF:000001">
    <property type="entry name" value="tRNA dimethylallyltransferase"/>
    <property type="match status" value="1"/>
</dbReference>
<protein>
    <recommendedName>
        <fullName evidence="10">tRNA dimethylallyltransferase</fullName>
        <ecNumber evidence="10">2.5.1.75</ecNumber>
    </recommendedName>
    <alternativeName>
        <fullName evidence="10">Dimethylallyl diphosphate:tRNA dimethylallyltransferase</fullName>
        <shortName evidence="10">DMAPP:tRNA dimethylallyltransferase</shortName>
        <shortName evidence="10">DMATase</shortName>
    </alternativeName>
    <alternativeName>
        <fullName evidence="10">Isopentenyl-diphosphate:tRNA isopentenyltransferase</fullName>
        <shortName evidence="10">IPP transferase</shortName>
        <shortName evidence="10">IPPT</shortName>
        <shortName evidence="10">IPTase</shortName>
    </alternativeName>
</protein>
<feature type="region of interest" description="Interaction with substrate tRNA" evidence="10">
    <location>
        <begin position="35"/>
        <end position="38"/>
    </location>
</feature>
<dbReference type="Proteomes" id="UP000824106">
    <property type="component" value="Unassembled WGS sequence"/>
</dbReference>
<dbReference type="GO" id="GO:0006400">
    <property type="term" value="P:tRNA modification"/>
    <property type="evidence" value="ECO:0007669"/>
    <property type="project" value="TreeGrafter"/>
</dbReference>
<dbReference type="GO" id="GO:0052381">
    <property type="term" value="F:tRNA dimethylallyltransferase activity"/>
    <property type="evidence" value="ECO:0007669"/>
    <property type="project" value="UniProtKB-UniRule"/>
</dbReference>
<evidence type="ECO:0000256" key="9">
    <source>
        <dbReference type="ARBA" id="ARBA00049563"/>
    </source>
</evidence>
<evidence type="ECO:0000256" key="4">
    <source>
        <dbReference type="ARBA" id="ARBA00022679"/>
    </source>
</evidence>
<feature type="site" description="Interaction with substrate tRNA" evidence="10">
    <location>
        <position position="101"/>
    </location>
</feature>
<dbReference type="EMBL" id="DXAZ01000037">
    <property type="protein sequence ID" value="HIZ70647.1"/>
    <property type="molecule type" value="Genomic_DNA"/>
</dbReference>
<dbReference type="EC" id="2.5.1.75" evidence="10"/>
<evidence type="ECO:0000256" key="12">
    <source>
        <dbReference type="RuleBase" id="RU003784"/>
    </source>
</evidence>
<evidence type="ECO:0000256" key="7">
    <source>
        <dbReference type="ARBA" id="ARBA00022840"/>
    </source>
</evidence>
<comment type="caution">
    <text evidence="10">Lacks conserved residue(s) required for the propagation of feature annotation.</text>
</comment>
<evidence type="ECO:0000256" key="5">
    <source>
        <dbReference type="ARBA" id="ARBA00022694"/>
    </source>
</evidence>
<comment type="function">
    <text evidence="2 10 12">Catalyzes the transfer of a dimethylallyl group onto the adenine at position 37 in tRNAs that read codons beginning with uridine, leading to the formation of N6-(dimethylallyl)adenosine (i(6)A).</text>
</comment>
<organism evidence="14 15">
    <name type="scientific">Candidatus Atopostipes pullistercoris</name>
    <dbReference type="NCBI Taxonomy" id="2838467"/>
    <lineage>
        <taxon>Bacteria</taxon>
        <taxon>Bacillati</taxon>
        <taxon>Bacillota</taxon>
        <taxon>Bacilli</taxon>
        <taxon>Lactobacillales</taxon>
        <taxon>Carnobacteriaceae</taxon>
        <taxon>Atopostipes</taxon>
    </lineage>
</organism>
<dbReference type="PANTHER" id="PTHR11088">
    <property type="entry name" value="TRNA DIMETHYLALLYLTRANSFERASE"/>
    <property type="match status" value="1"/>
</dbReference>
<feature type="binding site" evidence="10">
    <location>
        <begin position="12"/>
        <end position="17"/>
    </location>
    <ligand>
        <name>substrate</name>
    </ligand>
</feature>
<dbReference type="HAMAP" id="MF_00185">
    <property type="entry name" value="IPP_trans"/>
    <property type="match status" value="1"/>
</dbReference>
<reference evidence="14" key="1">
    <citation type="journal article" date="2021" name="PeerJ">
        <title>Extensive microbial diversity within the chicken gut microbiome revealed by metagenomics and culture.</title>
        <authorList>
            <person name="Gilroy R."/>
            <person name="Ravi A."/>
            <person name="Getino M."/>
            <person name="Pursley I."/>
            <person name="Horton D.L."/>
            <person name="Alikhan N.F."/>
            <person name="Baker D."/>
            <person name="Gharbi K."/>
            <person name="Hall N."/>
            <person name="Watson M."/>
            <person name="Adriaenssens E.M."/>
            <person name="Foster-Nyarko E."/>
            <person name="Jarju S."/>
            <person name="Secka A."/>
            <person name="Antonio M."/>
            <person name="Oren A."/>
            <person name="Chaudhuri R.R."/>
            <person name="La Ragione R."/>
            <person name="Hildebrand F."/>
            <person name="Pallen M.J."/>
        </authorList>
    </citation>
    <scope>NUCLEOTIDE SEQUENCE</scope>
    <source>
        <strain evidence="14">CHK169-4300</strain>
    </source>
</reference>
<comment type="similarity">
    <text evidence="3 10 13">Belongs to the IPP transferase family.</text>
</comment>
<evidence type="ECO:0000256" key="2">
    <source>
        <dbReference type="ARBA" id="ARBA00003213"/>
    </source>
</evidence>
<dbReference type="InterPro" id="IPR027417">
    <property type="entry name" value="P-loop_NTPase"/>
</dbReference>
<dbReference type="AlphaFoldDB" id="A0A9D2G1T6"/>
<comment type="cofactor">
    <cofactor evidence="1 10">
        <name>Mg(2+)</name>
        <dbReference type="ChEBI" id="CHEBI:18420"/>
    </cofactor>
</comment>
<dbReference type="Gene3D" id="1.10.20.140">
    <property type="match status" value="1"/>
</dbReference>
<dbReference type="Pfam" id="PF01715">
    <property type="entry name" value="IPPT"/>
    <property type="match status" value="1"/>
</dbReference>
<evidence type="ECO:0000256" key="3">
    <source>
        <dbReference type="ARBA" id="ARBA00005842"/>
    </source>
</evidence>
<feature type="site" description="Interaction with substrate tRNA" evidence="10">
    <location>
        <position position="125"/>
    </location>
</feature>
<accession>A0A9D2G1T6</accession>
<comment type="catalytic activity">
    <reaction evidence="9 10 11">
        <text>adenosine(37) in tRNA + dimethylallyl diphosphate = N(6)-dimethylallyladenosine(37) in tRNA + diphosphate</text>
        <dbReference type="Rhea" id="RHEA:26482"/>
        <dbReference type="Rhea" id="RHEA-COMP:10162"/>
        <dbReference type="Rhea" id="RHEA-COMP:10375"/>
        <dbReference type="ChEBI" id="CHEBI:33019"/>
        <dbReference type="ChEBI" id="CHEBI:57623"/>
        <dbReference type="ChEBI" id="CHEBI:74411"/>
        <dbReference type="ChEBI" id="CHEBI:74415"/>
        <dbReference type="EC" id="2.5.1.75"/>
    </reaction>
</comment>
<dbReference type="GO" id="GO:0005524">
    <property type="term" value="F:ATP binding"/>
    <property type="evidence" value="ECO:0007669"/>
    <property type="project" value="UniProtKB-UniRule"/>
</dbReference>
<evidence type="ECO:0000313" key="15">
    <source>
        <dbReference type="Proteomes" id="UP000824106"/>
    </source>
</evidence>
<evidence type="ECO:0000256" key="1">
    <source>
        <dbReference type="ARBA" id="ARBA00001946"/>
    </source>
</evidence>
<evidence type="ECO:0000256" key="8">
    <source>
        <dbReference type="ARBA" id="ARBA00022842"/>
    </source>
</evidence>
<evidence type="ECO:0000256" key="13">
    <source>
        <dbReference type="RuleBase" id="RU003785"/>
    </source>
</evidence>